<dbReference type="PROSITE" id="PS51186">
    <property type="entry name" value="GNAT"/>
    <property type="match status" value="1"/>
</dbReference>
<protein>
    <submittedName>
        <fullName evidence="4">GNAT family N-acetyltransferase</fullName>
    </submittedName>
</protein>
<dbReference type="InterPro" id="IPR000182">
    <property type="entry name" value="GNAT_dom"/>
</dbReference>
<dbReference type="RefSeq" id="WP_160762316.1">
    <property type="nucleotide sequence ID" value="NZ_WUPT01000001.1"/>
</dbReference>
<dbReference type="CDD" id="cd04301">
    <property type="entry name" value="NAT_SF"/>
    <property type="match status" value="1"/>
</dbReference>
<dbReference type="Proteomes" id="UP000480350">
    <property type="component" value="Unassembled WGS sequence"/>
</dbReference>
<accession>A0A7C9MHT6</accession>
<evidence type="ECO:0000313" key="4">
    <source>
        <dbReference type="EMBL" id="MXQ06375.1"/>
    </source>
</evidence>
<reference evidence="4 5" key="2">
    <citation type="submission" date="2020-03" db="EMBL/GenBank/DDBJ databases">
        <title>Kangsaoukella pontilimi gen. nov., sp. nov., a new member of the family Rhodobacteraceae isolated from a tidal mudflat.</title>
        <authorList>
            <person name="Kim I.S."/>
        </authorList>
    </citation>
    <scope>NUCLEOTIDE SEQUENCE [LARGE SCALE GENOMIC DNA]</scope>
    <source>
        <strain evidence="4 5">GH1-50</strain>
    </source>
</reference>
<evidence type="ECO:0000256" key="1">
    <source>
        <dbReference type="ARBA" id="ARBA00022679"/>
    </source>
</evidence>
<comment type="caution">
    <text evidence="4">The sequence shown here is derived from an EMBL/GenBank/DDBJ whole genome shotgun (WGS) entry which is preliminary data.</text>
</comment>
<reference evidence="4 5" key="1">
    <citation type="submission" date="2019-12" db="EMBL/GenBank/DDBJ databases">
        <authorList>
            <person name="Lee S.D."/>
        </authorList>
    </citation>
    <scope>NUCLEOTIDE SEQUENCE [LARGE SCALE GENOMIC DNA]</scope>
    <source>
        <strain evidence="4 5">GH1-50</strain>
    </source>
</reference>
<feature type="domain" description="N-acetyltransferase" evidence="3">
    <location>
        <begin position="2"/>
        <end position="161"/>
    </location>
</feature>
<dbReference type="InterPro" id="IPR016181">
    <property type="entry name" value="Acyl_CoA_acyltransferase"/>
</dbReference>
<evidence type="ECO:0000256" key="2">
    <source>
        <dbReference type="ARBA" id="ARBA00023315"/>
    </source>
</evidence>
<name>A0A7C9MHT6_9RHOB</name>
<gene>
    <name evidence="4" type="ORF">GQ651_00805</name>
</gene>
<dbReference type="GO" id="GO:0016747">
    <property type="term" value="F:acyltransferase activity, transferring groups other than amino-acyl groups"/>
    <property type="evidence" value="ECO:0007669"/>
    <property type="project" value="InterPro"/>
</dbReference>
<keyword evidence="5" id="KW-1185">Reference proteome</keyword>
<evidence type="ECO:0000259" key="3">
    <source>
        <dbReference type="PROSITE" id="PS51186"/>
    </source>
</evidence>
<dbReference type="Gene3D" id="3.40.630.30">
    <property type="match status" value="1"/>
</dbReference>
<sequence>MVTTRNATRADLPAMADILNPIIEAGGTTAFESVFTPEALGKTVFDRDDFISAVVAIDPEGGVAGFQYLVRLDPPETDVAGIASFARLDPKCPGAGRAMMAATLERAREAGLSGIDAKIRADNVLGLGFYSAMGFQDRSVIKGVPLKDGTPVDRVVKRLTL</sequence>
<evidence type="ECO:0000313" key="5">
    <source>
        <dbReference type="Proteomes" id="UP000480350"/>
    </source>
</evidence>
<proteinExistence type="predicted"/>
<organism evidence="4 5">
    <name type="scientific">Kangsaoukella pontilimi</name>
    <dbReference type="NCBI Taxonomy" id="2691042"/>
    <lineage>
        <taxon>Bacteria</taxon>
        <taxon>Pseudomonadati</taxon>
        <taxon>Pseudomonadota</taxon>
        <taxon>Alphaproteobacteria</taxon>
        <taxon>Rhodobacterales</taxon>
        <taxon>Paracoccaceae</taxon>
        <taxon>Kangsaoukella</taxon>
    </lineage>
</organism>
<dbReference type="AlphaFoldDB" id="A0A7C9MHT6"/>
<dbReference type="PANTHER" id="PTHR43877">
    <property type="entry name" value="AMINOALKYLPHOSPHONATE N-ACETYLTRANSFERASE-RELATED-RELATED"/>
    <property type="match status" value="1"/>
</dbReference>
<keyword evidence="1 4" id="KW-0808">Transferase</keyword>
<dbReference type="EMBL" id="WUPT01000001">
    <property type="protein sequence ID" value="MXQ06375.1"/>
    <property type="molecule type" value="Genomic_DNA"/>
</dbReference>
<keyword evidence="2" id="KW-0012">Acyltransferase</keyword>
<dbReference type="SUPFAM" id="SSF55729">
    <property type="entry name" value="Acyl-CoA N-acyltransferases (Nat)"/>
    <property type="match status" value="1"/>
</dbReference>
<dbReference type="InterPro" id="IPR050832">
    <property type="entry name" value="Bact_Acetyltransf"/>
</dbReference>
<dbReference type="Pfam" id="PF00583">
    <property type="entry name" value="Acetyltransf_1"/>
    <property type="match status" value="1"/>
</dbReference>